<organism evidence="13 14">
    <name type="scientific">Chrysophaeum taylorii</name>
    <dbReference type="NCBI Taxonomy" id="2483200"/>
    <lineage>
        <taxon>Eukaryota</taxon>
        <taxon>Sar</taxon>
        <taxon>Stramenopiles</taxon>
        <taxon>Ochrophyta</taxon>
        <taxon>Pelagophyceae</taxon>
        <taxon>Pelagomonadales</taxon>
        <taxon>Pelagomonadaceae</taxon>
        <taxon>Chrysophaeum</taxon>
    </lineage>
</organism>
<dbReference type="Proteomes" id="UP001230188">
    <property type="component" value="Unassembled WGS sequence"/>
</dbReference>
<dbReference type="AlphaFoldDB" id="A0AAD7XKE2"/>
<dbReference type="SUPFAM" id="SSF161111">
    <property type="entry name" value="Cation efflux protein transmembrane domain-like"/>
    <property type="match status" value="1"/>
</dbReference>
<evidence type="ECO:0000256" key="3">
    <source>
        <dbReference type="ARBA" id="ARBA00008731"/>
    </source>
</evidence>
<evidence type="ECO:0000256" key="2">
    <source>
        <dbReference type="ARBA" id="ARBA00004644"/>
    </source>
</evidence>
<feature type="transmembrane region" description="Helical" evidence="11">
    <location>
        <begin position="88"/>
        <end position="107"/>
    </location>
</feature>
<feature type="transmembrane region" description="Helical" evidence="11">
    <location>
        <begin position="151"/>
        <end position="171"/>
    </location>
</feature>
<keyword evidence="8" id="KW-0770">Synapse</keyword>
<sequence>MGALSTVQTGSATALGYCLENAVDFLGSVLVLWRFAGSTSKETLDSREQRADAGISIMFIVLGFVVAYDGAKDLLQHDRDRDVGELIALYAPSMIIFLLLGLAKLHVGKCVNSLSLQKDGMCSLAGALLSAGVLVSAVIEDLTPVWWVDSFVAVIVAHGLAVKGAMSLHAFSARGIYWWRLSFWRGTAAILPSDDLDQDQPLLAKGPPL</sequence>
<reference evidence="13" key="1">
    <citation type="submission" date="2023-01" db="EMBL/GenBank/DDBJ databases">
        <title>Metagenome sequencing of chrysophaentin producing Chrysophaeum taylorii.</title>
        <authorList>
            <person name="Davison J."/>
            <person name="Bewley C."/>
        </authorList>
    </citation>
    <scope>NUCLEOTIDE SEQUENCE</scope>
    <source>
        <strain evidence="13">NIES-1699</strain>
    </source>
</reference>
<evidence type="ECO:0000256" key="10">
    <source>
        <dbReference type="ARBA" id="ARBA00023329"/>
    </source>
</evidence>
<evidence type="ECO:0000256" key="5">
    <source>
        <dbReference type="ARBA" id="ARBA00022753"/>
    </source>
</evidence>
<keyword evidence="14" id="KW-1185">Reference proteome</keyword>
<feature type="domain" description="Cation efflux protein transmembrane" evidence="12">
    <location>
        <begin position="56"/>
        <end position="158"/>
    </location>
</feature>
<keyword evidence="7 11" id="KW-1133">Transmembrane helix</keyword>
<dbReference type="InterPro" id="IPR058533">
    <property type="entry name" value="Cation_efflux_TM"/>
</dbReference>
<dbReference type="InterPro" id="IPR026765">
    <property type="entry name" value="Tmem163"/>
</dbReference>
<dbReference type="PANTHER" id="PTHR31937">
    <property type="entry name" value="TRANSMEMBRANE PROTEIN 163"/>
    <property type="match status" value="1"/>
</dbReference>
<keyword evidence="9 11" id="KW-0472">Membrane</keyword>
<evidence type="ECO:0000256" key="4">
    <source>
        <dbReference type="ARBA" id="ARBA00022692"/>
    </source>
</evidence>
<evidence type="ECO:0000256" key="11">
    <source>
        <dbReference type="SAM" id="Phobius"/>
    </source>
</evidence>
<feature type="transmembrane region" description="Helical" evidence="11">
    <location>
        <begin position="119"/>
        <end position="139"/>
    </location>
</feature>
<dbReference type="Pfam" id="PF01545">
    <property type="entry name" value="Cation_efflux"/>
    <property type="match status" value="1"/>
</dbReference>
<keyword evidence="5" id="KW-0967">Endosome</keyword>
<evidence type="ECO:0000313" key="14">
    <source>
        <dbReference type="Proteomes" id="UP001230188"/>
    </source>
</evidence>
<evidence type="ECO:0000256" key="8">
    <source>
        <dbReference type="ARBA" id="ARBA00023018"/>
    </source>
</evidence>
<protein>
    <recommendedName>
        <fullName evidence="12">Cation efflux protein transmembrane domain-containing protein</fullName>
    </recommendedName>
</protein>
<name>A0AAD7XKE2_9STRA</name>
<keyword evidence="6" id="KW-0862">Zinc</keyword>
<comment type="caution">
    <text evidence="13">The sequence shown here is derived from an EMBL/GenBank/DDBJ whole genome shotgun (WGS) entry which is preliminary data.</text>
</comment>
<accession>A0AAD7XKE2</accession>
<dbReference type="InterPro" id="IPR027469">
    <property type="entry name" value="Cation_efflux_TMD_sf"/>
</dbReference>
<evidence type="ECO:0000256" key="7">
    <source>
        <dbReference type="ARBA" id="ARBA00022989"/>
    </source>
</evidence>
<comment type="similarity">
    <text evidence="3">Belongs to the TMEM163 family.</text>
</comment>
<dbReference type="GO" id="GO:0031901">
    <property type="term" value="C:early endosome membrane"/>
    <property type="evidence" value="ECO:0007669"/>
    <property type="project" value="UniProtKB-SubCell"/>
</dbReference>
<evidence type="ECO:0000256" key="9">
    <source>
        <dbReference type="ARBA" id="ARBA00023136"/>
    </source>
</evidence>
<evidence type="ECO:0000259" key="12">
    <source>
        <dbReference type="Pfam" id="PF01545"/>
    </source>
</evidence>
<keyword evidence="4 11" id="KW-0812">Transmembrane</keyword>
<dbReference type="PANTHER" id="PTHR31937:SF2">
    <property type="entry name" value="TRANSMEMBRANE PROTEIN 163"/>
    <property type="match status" value="1"/>
</dbReference>
<proteinExistence type="inferred from homology"/>
<dbReference type="GO" id="GO:0008324">
    <property type="term" value="F:monoatomic cation transmembrane transporter activity"/>
    <property type="evidence" value="ECO:0007669"/>
    <property type="project" value="InterPro"/>
</dbReference>
<keyword evidence="10" id="KW-0968">Cytoplasmic vesicle</keyword>
<dbReference type="EMBL" id="JAQMWT010000370">
    <property type="protein sequence ID" value="KAJ8602710.1"/>
    <property type="molecule type" value="Genomic_DNA"/>
</dbReference>
<dbReference type="Gene3D" id="1.20.1510.10">
    <property type="entry name" value="Cation efflux protein transmembrane domain"/>
    <property type="match status" value="1"/>
</dbReference>
<feature type="transmembrane region" description="Helical" evidence="11">
    <location>
        <begin position="51"/>
        <end position="68"/>
    </location>
</feature>
<evidence type="ECO:0000256" key="1">
    <source>
        <dbReference type="ARBA" id="ARBA00004146"/>
    </source>
</evidence>
<evidence type="ECO:0000256" key="6">
    <source>
        <dbReference type="ARBA" id="ARBA00022833"/>
    </source>
</evidence>
<evidence type="ECO:0000313" key="13">
    <source>
        <dbReference type="EMBL" id="KAJ8602710.1"/>
    </source>
</evidence>
<gene>
    <name evidence="13" type="ORF">CTAYLR_003750</name>
</gene>
<comment type="subcellular location">
    <subcellularLocation>
        <location evidence="2">Cytoplasmic vesicle</location>
        <location evidence="2">Secretory vesicle</location>
        <location evidence="2">Synaptic vesicle membrane</location>
        <topology evidence="2">Multi-pass membrane protein</topology>
    </subcellularLocation>
    <subcellularLocation>
        <location evidence="1">Early endosome membrane</location>
    </subcellularLocation>
</comment>